<dbReference type="RefSeq" id="WP_173121862.1">
    <property type="nucleotide sequence ID" value="NZ_JABRWJ010000002.1"/>
</dbReference>
<evidence type="ECO:0000313" key="2">
    <source>
        <dbReference type="Proteomes" id="UP000737171"/>
    </source>
</evidence>
<proteinExistence type="predicted"/>
<dbReference type="Gene3D" id="1.10.3210.10">
    <property type="entry name" value="Hypothetical protein af1432"/>
    <property type="match status" value="1"/>
</dbReference>
<protein>
    <submittedName>
        <fullName evidence="1">Phosphohydrolase</fullName>
    </submittedName>
</protein>
<dbReference type="InterPro" id="IPR003607">
    <property type="entry name" value="HD/PDEase_dom"/>
</dbReference>
<accession>A0ABX2EC62</accession>
<reference evidence="1 2" key="1">
    <citation type="submission" date="2020-05" db="EMBL/GenBank/DDBJ databases">
        <title>Aquincola sp. isolate from soil.</title>
        <authorList>
            <person name="Han J."/>
            <person name="Kim D.-U."/>
        </authorList>
    </citation>
    <scope>NUCLEOTIDE SEQUENCE [LARGE SCALE GENOMIC DNA]</scope>
    <source>
        <strain evidence="1 2">S2</strain>
    </source>
</reference>
<gene>
    <name evidence="1" type="ORF">HLB44_07160</name>
</gene>
<dbReference type="Proteomes" id="UP000737171">
    <property type="component" value="Unassembled WGS sequence"/>
</dbReference>
<dbReference type="CDD" id="cd00077">
    <property type="entry name" value="HDc"/>
    <property type="match status" value="1"/>
</dbReference>
<keyword evidence="2" id="KW-1185">Reference proteome</keyword>
<dbReference type="Pfam" id="PF13487">
    <property type="entry name" value="HD_5"/>
    <property type="match status" value="1"/>
</dbReference>
<comment type="caution">
    <text evidence="1">The sequence shown here is derived from an EMBL/GenBank/DDBJ whole genome shotgun (WGS) entry which is preliminary data.</text>
</comment>
<evidence type="ECO:0000313" key="1">
    <source>
        <dbReference type="EMBL" id="NRF66756.1"/>
    </source>
</evidence>
<dbReference type="EMBL" id="JABRWJ010000002">
    <property type="protein sequence ID" value="NRF66756.1"/>
    <property type="molecule type" value="Genomic_DNA"/>
</dbReference>
<name>A0ABX2EC62_9BURK</name>
<sequence>MASQLLRLVSSQLKVGAALPFGVRDEHGKLLLARGQVIDNEQQLAALMARGLYADQEEVKAYKEGRSKEADNAGGRRRTLFDLWEQSAWHLDRLLKSIDEPDFPARCDEFATLQMDLVQRDVDIAIFLSVRQDPRRLPLYGLTHALNTALVCQLMGQRVGWEPGAVRSLVKAALTMNLTISELQGRIATMGRITDPQREQVRAHPQAAADKLRAAGVDDPRWLEAVQQHHERKGPGGYPQQLTNIAETAIALRMADVFIAKISARTDRPALSIQDAARQMFAEAGGSPLASAIIKEYGIFPPGNVVQLVSGEQAVVIRRGGTALTPLAAAITDKSGTPTVTTMRRDTGQPGYAIKGAVTDTSLVQRVPPERLYGLAE</sequence>
<dbReference type="SUPFAM" id="SSF109604">
    <property type="entry name" value="HD-domain/PDEase-like"/>
    <property type="match status" value="1"/>
</dbReference>
<organism evidence="1 2">
    <name type="scientific">Pseudaquabacterium terrae</name>
    <dbReference type="NCBI Taxonomy" id="2732868"/>
    <lineage>
        <taxon>Bacteria</taxon>
        <taxon>Pseudomonadati</taxon>
        <taxon>Pseudomonadota</taxon>
        <taxon>Betaproteobacteria</taxon>
        <taxon>Burkholderiales</taxon>
        <taxon>Sphaerotilaceae</taxon>
        <taxon>Pseudaquabacterium</taxon>
    </lineage>
</organism>